<name>A0A7W3JSY6_9MICO</name>
<organism evidence="2 3">
    <name type="scientific">Alpinimonas psychrophila</name>
    <dbReference type="NCBI Taxonomy" id="748908"/>
    <lineage>
        <taxon>Bacteria</taxon>
        <taxon>Bacillati</taxon>
        <taxon>Actinomycetota</taxon>
        <taxon>Actinomycetes</taxon>
        <taxon>Micrococcales</taxon>
        <taxon>Microbacteriaceae</taxon>
        <taxon>Alpinimonas</taxon>
    </lineage>
</organism>
<comment type="caution">
    <text evidence="2">The sequence shown here is derived from an EMBL/GenBank/DDBJ whole genome shotgun (WGS) entry which is preliminary data.</text>
</comment>
<sequence length="64" mass="6880">MNALTIFAATESGAHAVLLFPPIIFGLIAAVVFLALGIVTWSYRDVSSRHSQKWSDGESANGHH</sequence>
<dbReference type="RefSeq" id="WP_182484059.1">
    <property type="nucleotide sequence ID" value="NZ_JACGWU010000001.1"/>
</dbReference>
<evidence type="ECO:0000256" key="1">
    <source>
        <dbReference type="SAM" id="Phobius"/>
    </source>
</evidence>
<keyword evidence="1" id="KW-1133">Transmembrane helix</keyword>
<keyword evidence="3" id="KW-1185">Reference proteome</keyword>
<dbReference type="AlphaFoldDB" id="A0A7W3JSY6"/>
<reference evidence="2 3" key="1">
    <citation type="submission" date="2020-07" db="EMBL/GenBank/DDBJ databases">
        <title>Sequencing the genomes of 1000 actinobacteria strains.</title>
        <authorList>
            <person name="Klenk H.-P."/>
        </authorList>
    </citation>
    <scope>NUCLEOTIDE SEQUENCE [LARGE SCALE GENOMIC DNA]</scope>
    <source>
        <strain evidence="2 3">DSM 23737</strain>
    </source>
</reference>
<gene>
    <name evidence="2" type="ORF">FB555_000739</name>
</gene>
<keyword evidence="1" id="KW-0812">Transmembrane</keyword>
<protein>
    <submittedName>
        <fullName evidence="2">Uncharacterized protein</fullName>
    </submittedName>
</protein>
<dbReference type="Proteomes" id="UP000524237">
    <property type="component" value="Unassembled WGS sequence"/>
</dbReference>
<proteinExistence type="predicted"/>
<keyword evidence="1" id="KW-0472">Membrane</keyword>
<evidence type="ECO:0000313" key="2">
    <source>
        <dbReference type="EMBL" id="MBA8828668.1"/>
    </source>
</evidence>
<feature type="transmembrane region" description="Helical" evidence="1">
    <location>
        <begin position="24"/>
        <end position="43"/>
    </location>
</feature>
<dbReference type="EMBL" id="JACGWU010000001">
    <property type="protein sequence ID" value="MBA8828668.1"/>
    <property type="molecule type" value="Genomic_DNA"/>
</dbReference>
<evidence type="ECO:0000313" key="3">
    <source>
        <dbReference type="Proteomes" id="UP000524237"/>
    </source>
</evidence>
<accession>A0A7W3JSY6</accession>